<dbReference type="EMBL" id="CADCXU010001779">
    <property type="protein sequence ID" value="CAA9994179.1"/>
    <property type="molecule type" value="Genomic_DNA"/>
</dbReference>
<dbReference type="AlphaFoldDB" id="A0A6H5FW99"/>
<keyword evidence="2" id="KW-1185">Reference proteome</keyword>
<name>A0A6H5FW99_9HEMI</name>
<reference evidence="1 2" key="1">
    <citation type="submission" date="2020-02" db="EMBL/GenBank/DDBJ databases">
        <authorList>
            <person name="Ferguson B K."/>
        </authorList>
    </citation>
    <scope>NUCLEOTIDE SEQUENCE [LARGE SCALE GENOMIC DNA]</scope>
</reference>
<evidence type="ECO:0000313" key="2">
    <source>
        <dbReference type="Proteomes" id="UP000479000"/>
    </source>
</evidence>
<sequence length="82" mass="9266">MQGRTQASHTGIRRRINQVTLLAILSQKQPVCDIARKFHRRFAVGAPWSPRGQSGINIGRYFAHSSPRYLHANCCIRLPLIA</sequence>
<protein>
    <submittedName>
        <fullName evidence="1">Uncharacterized protein</fullName>
    </submittedName>
</protein>
<proteinExistence type="predicted"/>
<organism evidence="1 2">
    <name type="scientific">Nesidiocoris tenuis</name>
    <dbReference type="NCBI Taxonomy" id="355587"/>
    <lineage>
        <taxon>Eukaryota</taxon>
        <taxon>Metazoa</taxon>
        <taxon>Ecdysozoa</taxon>
        <taxon>Arthropoda</taxon>
        <taxon>Hexapoda</taxon>
        <taxon>Insecta</taxon>
        <taxon>Pterygota</taxon>
        <taxon>Neoptera</taxon>
        <taxon>Paraneoptera</taxon>
        <taxon>Hemiptera</taxon>
        <taxon>Heteroptera</taxon>
        <taxon>Panheteroptera</taxon>
        <taxon>Cimicomorpha</taxon>
        <taxon>Miridae</taxon>
        <taxon>Dicyphina</taxon>
        <taxon>Nesidiocoris</taxon>
    </lineage>
</organism>
<gene>
    <name evidence="1" type="ORF">NTEN_LOCUS995</name>
</gene>
<evidence type="ECO:0000313" key="1">
    <source>
        <dbReference type="EMBL" id="CAA9994179.1"/>
    </source>
</evidence>
<dbReference type="Proteomes" id="UP000479000">
    <property type="component" value="Unassembled WGS sequence"/>
</dbReference>
<accession>A0A6H5FW99</accession>